<keyword evidence="1" id="KW-0560">Oxidoreductase</keyword>
<dbReference type="EMBL" id="MU004362">
    <property type="protein sequence ID" value="KAF2654585.1"/>
    <property type="molecule type" value="Genomic_DNA"/>
</dbReference>
<dbReference type="AlphaFoldDB" id="A0A6A6T3K7"/>
<name>A0A6A6T3K7_9PLEO</name>
<evidence type="ECO:0000313" key="3">
    <source>
        <dbReference type="EMBL" id="KAF2654585.1"/>
    </source>
</evidence>
<evidence type="ECO:0000313" key="4">
    <source>
        <dbReference type="Proteomes" id="UP000799324"/>
    </source>
</evidence>
<dbReference type="InterPro" id="IPR050523">
    <property type="entry name" value="AKR_Detox_Biosynth"/>
</dbReference>
<dbReference type="OrthoDB" id="2310150at2759"/>
<accession>A0A6A6T3K7</accession>
<dbReference type="CDD" id="cd19075">
    <property type="entry name" value="AKR_AKR7A1-5"/>
    <property type="match status" value="1"/>
</dbReference>
<feature type="domain" description="NADP-dependent oxidoreductase" evidence="2">
    <location>
        <begin position="9"/>
        <end position="324"/>
    </location>
</feature>
<dbReference type="Pfam" id="PF00248">
    <property type="entry name" value="Aldo_ket_red"/>
    <property type="match status" value="1"/>
</dbReference>
<dbReference type="Gene3D" id="3.20.20.100">
    <property type="entry name" value="NADP-dependent oxidoreductase domain"/>
    <property type="match status" value="1"/>
</dbReference>
<dbReference type="PANTHER" id="PTHR43364:SF4">
    <property type="entry name" value="NAD(P)-LINKED OXIDOREDUCTASE SUPERFAMILY PROTEIN"/>
    <property type="match status" value="1"/>
</dbReference>
<sequence length="338" mass="38105">MSPTTKLDIIFGAMTFGKEGIETVRTSNPDDAAKILDIFQSYSHTDIDTSRVYGHGTSEEMLGALDWQSRGLSIHTKFYPNLHGYVGATITHLTAADIRKGLTDSLAALKADSVELYYLHAPDRTVPLEETLKAVQDLYQEGKFKRWGISNYMSWEVAAICEICERHGWVKPAVYQGIYNALHRAIEAELLPCLRKYGIAFYGFNPLAGGVLTDRYHRETGDEDVEPGSRFDPKRLQGKAYRARYWNEPYFAALDVLRPVAKKHGLRESEVALRWIMHHSQLKREFGDKVIIGASSDKQLEMNLKDFEGAELPSEVVEALDKAWSVCKGADAAGKYWH</sequence>
<protein>
    <submittedName>
        <fullName evidence="3">Aldo/keto reductase</fullName>
    </submittedName>
</protein>
<dbReference type="InterPro" id="IPR023210">
    <property type="entry name" value="NADP_OxRdtase_dom"/>
</dbReference>
<reference evidence="3" key="1">
    <citation type="journal article" date="2020" name="Stud. Mycol.">
        <title>101 Dothideomycetes genomes: a test case for predicting lifestyles and emergence of pathogens.</title>
        <authorList>
            <person name="Haridas S."/>
            <person name="Albert R."/>
            <person name="Binder M."/>
            <person name="Bloem J."/>
            <person name="Labutti K."/>
            <person name="Salamov A."/>
            <person name="Andreopoulos B."/>
            <person name="Baker S."/>
            <person name="Barry K."/>
            <person name="Bills G."/>
            <person name="Bluhm B."/>
            <person name="Cannon C."/>
            <person name="Castanera R."/>
            <person name="Culley D."/>
            <person name="Daum C."/>
            <person name="Ezra D."/>
            <person name="Gonzalez J."/>
            <person name="Henrissat B."/>
            <person name="Kuo A."/>
            <person name="Liang C."/>
            <person name="Lipzen A."/>
            <person name="Lutzoni F."/>
            <person name="Magnuson J."/>
            <person name="Mondo S."/>
            <person name="Nolan M."/>
            <person name="Ohm R."/>
            <person name="Pangilinan J."/>
            <person name="Park H.-J."/>
            <person name="Ramirez L."/>
            <person name="Alfaro M."/>
            <person name="Sun H."/>
            <person name="Tritt A."/>
            <person name="Yoshinaga Y."/>
            <person name="Zwiers L.-H."/>
            <person name="Turgeon B."/>
            <person name="Goodwin S."/>
            <person name="Spatafora J."/>
            <person name="Crous P."/>
            <person name="Grigoriev I."/>
        </authorList>
    </citation>
    <scope>NUCLEOTIDE SEQUENCE</scope>
    <source>
        <strain evidence="3">CBS 122681</strain>
    </source>
</reference>
<dbReference type="PANTHER" id="PTHR43364">
    <property type="entry name" value="NADH-SPECIFIC METHYLGLYOXAL REDUCTASE-RELATED"/>
    <property type="match status" value="1"/>
</dbReference>
<dbReference type="InterPro" id="IPR036812">
    <property type="entry name" value="NAD(P)_OxRdtase_dom_sf"/>
</dbReference>
<dbReference type="GO" id="GO:0016491">
    <property type="term" value="F:oxidoreductase activity"/>
    <property type="evidence" value="ECO:0007669"/>
    <property type="project" value="UniProtKB-KW"/>
</dbReference>
<gene>
    <name evidence="3" type="ORF">K491DRAFT_600590</name>
</gene>
<proteinExistence type="predicted"/>
<evidence type="ECO:0000259" key="2">
    <source>
        <dbReference type="Pfam" id="PF00248"/>
    </source>
</evidence>
<dbReference type="Proteomes" id="UP000799324">
    <property type="component" value="Unassembled WGS sequence"/>
</dbReference>
<dbReference type="SUPFAM" id="SSF51430">
    <property type="entry name" value="NAD(P)-linked oxidoreductase"/>
    <property type="match status" value="1"/>
</dbReference>
<keyword evidence="4" id="KW-1185">Reference proteome</keyword>
<organism evidence="3 4">
    <name type="scientific">Lophiostoma macrostomum CBS 122681</name>
    <dbReference type="NCBI Taxonomy" id="1314788"/>
    <lineage>
        <taxon>Eukaryota</taxon>
        <taxon>Fungi</taxon>
        <taxon>Dikarya</taxon>
        <taxon>Ascomycota</taxon>
        <taxon>Pezizomycotina</taxon>
        <taxon>Dothideomycetes</taxon>
        <taxon>Pleosporomycetidae</taxon>
        <taxon>Pleosporales</taxon>
        <taxon>Lophiostomataceae</taxon>
        <taxon>Lophiostoma</taxon>
    </lineage>
</organism>
<evidence type="ECO:0000256" key="1">
    <source>
        <dbReference type="ARBA" id="ARBA00023002"/>
    </source>
</evidence>